<proteinExistence type="predicted"/>
<reference evidence="2 3" key="1">
    <citation type="submission" date="2019-02" db="EMBL/GenBank/DDBJ databases">
        <title>Deep-cultivation of Planctomycetes and their phenomic and genomic characterization uncovers novel biology.</title>
        <authorList>
            <person name="Wiegand S."/>
            <person name="Jogler M."/>
            <person name="Boedeker C."/>
            <person name="Pinto D."/>
            <person name="Vollmers J."/>
            <person name="Rivas-Marin E."/>
            <person name="Kohn T."/>
            <person name="Peeters S.H."/>
            <person name="Heuer A."/>
            <person name="Rast P."/>
            <person name="Oberbeckmann S."/>
            <person name="Bunk B."/>
            <person name="Jeske O."/>
            <person name="Meyerdierks A."/>
            <person name="Storesund J.E."/>
            <person name="Kallscheuer N."/>
            <person name="Luecker S."/>
            <person name="Lage O.M."/>
            <person name="Pohl T."/>
            <person name="Merkel B.J."/>
            <person name="Hornburger P."/>
            <person name="Mueller R.-W."/>
            <person name="Bruemmer F."/>
            <person name="Labrenz M."/>
            <person name="Spormann A.M."/>
            <person name="Op den Camp H."/>
            <person name="Overmann J."/>
            <person name="Amann R."/>
            <person name="Jetten M.S.M."/>
            <person name="Mascher T."/>
            <person name="Medema M.H."/>
            <person name="Devos D.P."/>
            <person name="Kaster A.-K."/>
            <person name="Ovreas L."/>
            <person name="Rohde M."/>
            <person name="Galperin M.Y."/>
            <person name="Jogler C."/>
        </authorList>
    </citation>
    <scope>NUCLEOTIDE SEQUENCE [LARGE SCALE GENOMIC DNA]</scope>
    <source>
        <strain evidence="2 3">Pla163</strain>
    </source>
</reference>
<evidence type="ECO:0000313" key="2">
    <source>
        <dbReference type="EMBL" id="QDU84983.1"/>
    </source>
</evidence>
<organism evidence="2 3">
    <name type="scientific">Rohdeia mirabilis</name>
    <dbReference type="NCBI Taxonomy" id="2528008"/>
    <lineage>
        <taxon>Bacteria</taxon>
        <taxon>Pseudomonadati</taxon>
        <taxon>Planctomycetota</taxon>
        <taxon>Planctomycetia</taxon>
        <taxon>Planctomycetia incertae sedis</taxon>
        <taxon>Rohdeia</taxon>
    </lineage>
</organism>
<keyword evidence="1" id="KW-1133">Transmembrane helix</keyword>
<name>A0A518D0J1_9BACT</name>
<protein>
    <recommendedName>
        <fullName evidence="4">Tetratricopeptide repeat protein</fullName>
    </recommendedName>
</protein>
<sequence length="156" mass="16523">MPARPSWWNDAVVALEENRPARTLELIDRPTDPAQALLAARAHFAAGDLVGTTQAASRGLPTADDTERRELLWWGSNAALGLGDADAAMAWTDQLAAISGDDPDWRAAAARFADLAAALGSTRDRSNEAIVRARAISVTGLLALVLGGALVLRRRS</sequence>
<dbReference type="AlphaFoldDB" id="A0A518D0J1"/>
<evidence type="ECO:0000313" key="3">
    <source>
        <dbReference type="Proteomes" id="UP000319342"/>
    </source>
</evidence>
<keyword evidence="1" id="KW-0472">Membrane</keyword>
<evidence type="ECO:0008006" key="4">
    <source>
        <dbReference type="Google" id="ProtNLM"/>
    </source>
</evidence>
<gene>
    <name evidence="2" type="ORF">Pla163_21030</name>
</gene>
<keyword evidence="3" id="KW-1185">Reference proteome</keyword>
<dbReference type="EMBL" id="CP036290">
    <property type="protein sequence ID" value="QDU84983.1"/>
    <property type="molecule type" value="Genomic_DNA"/>
</dbReference>
<accession>A0A518D0J1</accession>
<feature type="transmembrane region" description="Helical" evidence="1">
    <location>
        <begin position="133"/>
        <end position="152"/>
    </location>
</feature>
<evidence type="ECO:0000256" key="1">
    <source>
        <dbReference type="SAM" id="Phobius"/>
    </source>
</evidence>
<keyword evidence="1" id="KW-0812">Transmembrane</keyword>
<dbReference type="Proteomes" id="UP000319342">
    <property type="component" value="Chromosome"/>
</dbReference>